<dbReference type="GO" id="GO:0008610">
    <property type="term" value="P:lipid biosynthetic process"/>
    <property type="evidence" value="ECO:0007669"/>
    <property type="project" value="UniProtKB-ARBA"/>
</dbReference>
<dbReference type="Gene3D" id="3.30.559.30">
    <property type="entry name" value="Nonribosomal peptide synthetase, condensation domain"/>
    <property type="match status" value="1"/>
</dbReference>
<reference evidence="2 3" key="1">
    <citation type="submission" date="2019-11" db="EMBL/GenBank/DDBJ databases">
        <title>Lactobacillus sp. nov. CRM56-3, isolated from fermented tea leaves.</title>
        <authorList>
            <person name="Phuengjayaem S."/>
            <person name="Tanasupawat S."/>
        </authorList>
    </citation>
    <scope>NUCLEOTIDE SEQUENCE [LARGE SCALE GENOMIC DNA]</scope>
    <source>
        <strain evidence="2 3">CRM56-3</strain>
    </source>
</reference>
<dbReference type="Pfam" id="PF00668">
    <property type="entry name" value="Condensation"/>
    <property type="match status" value="1"/>
</dbReference>
<gene>
    <name evidence="2" type="ORF">GM612_07855</name>
</gene>
<dbReference type="EMBL" id="WNJO01000008">
    <property type="protein sequence ID" value="MTV82559.1"/>
    <property type="molecule type" value="Genomic_DNA"/>
</dbReference>
<dbReference type="PANTHER" id="PTHR28037:SF1">
    <property type="entry name" value="ALCOHOL O-ACETYLTRANSFERASE 1-RELATED"/>
    <property type="match status" value="1"/>
</dbReference>
<proteinExistence type="predicted"/>
<evidence type="ECO:0000259" key="1">
    <source>
        <dbReference type="Pfam" id="PF00668"/>
    </source>
</evidence>
<accession>A0A7X3C3Q5</accession>
<dbReference type="InterPro" id="IPR023213">
    <property type="entry name" value="CAT-like_dom_sf"/>
</dbReference>
<comment type="caution">
    <text evidence="2">The sequence shown here is derived from an EMBL/GenBank/DDBJ whole genome shotgun (WGS) entry which is preliminary data.</text>
</comment>
<protein>
    <recommendedName>
        <fullName evidence="1">Condensation domain-containing protein</fullName>
    </recommendedName>
</protein>
<keyword evidence="3" id="KW-1185">Reference proteome</keyword>
<evidence type="ECO:0000313" key="3">
    <source>
        <dbReference type="Proteomes" id="UP000466388"/>
    </source>
</evidence>
<evidence type="ECO:0000313" key="2">
    <source>
        <dbReference type="EMBL" id="MTV82559.1"/>
    </source>
</evidence>
<dbReference type="AlphaFoldDB" id="A0A7X3C3Q5"/>
<dbReference type="SUPFAM" id="SSF52777">
    <property type="entry name" value="CoA-dependent acyltransferases"/>
    <property type="match status" value="2"/>
</dbReference>
<dbReference type="InterPro" id="IPR001242">
    <property type="entry name" value="Condensation_dom"/>
</dbReference>
<dbReference type="Proteomes" id="UP000466388">
    <property type="component" value="Unassembled WGS sequence"/>
</dbReference>
<dbReference type="GO" id="GO:0003824">
    <property type="term" value="F:catalytic activity"/>
    <property type="evidence" value="ECO:0007669"/>
    <property type="project" value="InterPro"/>
</dbReference>
<feature type="domain" description="Condensation" evidence="1">
    <location>
        <begin position="28"/>
        <end position="319"/>
    </location>
</feature>
<dbReference type="InterPro" id="IPR052058">
    <property type="entry name" value="Alcohol_O-acetyltransferase"/>
</dbReference>
<organism evidence="2 3">
    <name type="scientific">Secundilactobacillus folii</name>
    <dbReference type="NCBI Taxonomy" id="2678357"/>
    <lineage>
        <taxon>Bacteria</taxon>
        <taxon>Bacillati</taxon>
        <taxon>Bacillota</taxon>
        <taxon>Bacilli</taxon>
        <taxon>Lactobacillales</taxon>
        <taxon>Lactobacillaceae</taxon>
        <taxon>Secundilactobacillus</taxon>
    </lineage>
</organism>
<name>A0A7X3C3Q5_9LACO</name>
<sequence>MTTFDGEPLNILHTIGLDTLYPVVRIEINFQKSLDRTRFEAALSAVCGVVPALCCRYELSTNQWVSVTDDPRTLIHDQVTDVDTDAQKWDLMKDPQLQIYWNEENGGLRLTLYISHILTDGAGSKQLLYLLAKAYTQGPEALKNVHNSQDIGWLEELVAQHQQTPGRKTDHPDEPLLLPHLEKQGSRTYRVGHVTFSNGATKQLIAATHQAEITVNDVVMAAFGRVMQNFAGTHSIALACPTDMRQFTTVPEETTQIANMTSRYNLNIDTEMTEPLLKLIERFHKEMTSLKDQRQCFDSVAGLLNNYHTKTLPELQKTVEDNYHVREVAYTNFGIIDDQKAKFGDVAINSLIVTGGFREAPMFQIAAGTFNGQLTLAFNMQGTDEEFKFGVALANDVANLIQQISLAELVH</sequence>
<dbReference type="RefSeq" id="WP_155431832.1">
    <property type="nucleotide sequence ID" value="NZ_WNJO01000008.1"/>
</dbReference>
<dbReference type="Gene3D" id="3.30.559.10">
    <property type="entry name" value="Chloramphenicol acetyltransferase-like domain"/>
    <property type="match status" value="1"/>
</dbReference>
<dbReference type="PANTHER" id="PTHR28037">
    <property type="entry name" value="ALCOHOL O-ACETYLTRANSFERASE 1-RELATED"/>
    <property type="match status" value="1"/>
</dbReference>